<protein>
    <recommendedName>
        <fullName evidence="3">beta-N-acetylhexosaminidase</fullName>
        <ecNumber evidence="3">3.2.1.52</ecNumber>
    </recommendedName>
</protein>
<keyword evidence="9" id="KW-1185">Reference proteome</keyword>
<dbReference type="InterPro" id="IPR029018">
    <property type="entry name" value="Hex-like_dom2"/>
</dbReference>
<dbReference type="PRINTS" id="PR00738">
    <property type="entry name" value="GLHYDRLASE20"/>
</dbReference>
<dbReference type="Proteomes" id="UP000016600">
    <property type="component" value="Unassembled WGS sequence"/>
</dbReference>
<comment type="catalytic activity">
    <reaction evidence="1">
        <text>Hydrolysis of terminal non-reducing N-acetyl-D-hexosamine residues in N-acetyl-beta-D-hexosaminides.</text>
        <dbReference type="EC" id="3.2.1.52"/>
    </reaction>
</comment>
<keyword evidence="4 8" id="KW-0378">Hydrolase</keyword>
<dbReference type="InterPro" id="IPR015883">
    <property type="entry name" value="Glyco_hydro_20_cat"/>
</dbReference>
<dbReference type="PANTHER" id="PTHR22600:SF57">
    <property type="entry name" value="BETA-N-ACETYLHEXOSAMINIDASE"/>
    <property type="match status" value="1"/>
</dbReference>
<comment type="caution">
    <text evidence="8">The sequence shown here is derived from an EMBL/GenBank/DDBJ whole genome shotgun (WGS) entry which is preliminary data.</text>
</comment>
<dbReference type="PANTHER" id="PTHR22600">
    <property type="entry name" value="BETA-HEXOSAMINIDASE"/>
    <property type="match status" value="1"/>
</dbReference>
<dbReference type="EC" id="3.2.1.52" evidence="3"/>
<dbReference type="AlphaFoldDB" id="U2KQ13"/>
<dbReference type="Pfam" id="PF00728">
    <property type="entry name" value="Glyco_hydro_20"/>
    <property type="match status" value="1"/>
</dbReference>
<accession>U2KQ13</accession>
<keyword evidence="5" id="KW-0326">Glycosidase</keyword>
<name>U2KQ13_9BACT</name>
<organism evidence="8 9">
    <name type="scientific">Hoylesella pleuritidis F0068</name>
    <dbReference type="NCBI Taxonomy" id="1081904"/>
    <lineage>
        <taxon>Bacteria</taxon>
        <taxon>Pseudomonadati</taxon>
        <taxon>Bacteroidota</taxon>
        <taxon>Bacteroidia</taxon>
        <taxon>Bacteroidales</taxon>
        <taxon>Prevotellaceae</taxon>
        <taxon>Hoylesella</taxon>
    </lineage>
</organism>
<proteinExistence type="inferred from homology"/>
<dbReference type="InterPro" id="IPR017853">
    <property type="entry name" value="GH"/>
</dbReference>
<evidence type="ECO:0000256" key="1">
    <source>
        <dbReference type="ARBA" id="ARBA00001231"/>
    </source>
</evidence>
<dbReference type="GO" id="GO:0004563">
    <property type="term" value="F:beta-N-acetylhexosaminidase activity"/>
    <property type="evidence" value="ECO:0007669"/>
    <property type="project" value="UniProtKB-EC"/>
</dbReference>
<comment type="similarity">
    <text evidence="2">Belongs to the glycosyl hydrolase 20 family.</text>
</comment>
<evidence type="ECO:0000256" key="3">
    <source>
        <dbReference type="ARBA" id="ARBA00012663"/>
    </source>
</evidence>
<dbReference type="SUPFAM" id="SSF51445">
    <property type="entry name" value="(Trans)glycosidases"/>
    <property type="match status" value="1"/>
</dbReference>
<evidence type="ECO:0000313" key="9">
    <source>
        <dbReference type="Proteomes" id="UP000016600"/>
    </source>
</evidence>
<dbReference type="GO" id="GO:0005975">
    <property type="term" value="P:carbohydrate metabolic process"/>
    <property type="evidence" value="ECO:0007669"/>
    <property type="project" value="InterPro"/>
</dbReference>
<evidence type="ECO:0000256" key="4">
    <source>
        <dbReference type="ARBA" id="ARBA00022801"/>
    </source>
</evidence>
<evidence type="ECO:0000256" key="2">
    <source>
        <dbReference type="ARBA" id="ARBA00006285"/>
    </source>
</evidence>
<evidence type="ECO:0000259" key="7">
    <source>
        <dbReference type="Pfam" id="PF02838"/>
    </source>
</evidence>
<dbReference type="SUPFAM" id="SSF55545">
    <property type="entry name" value="beta-N-acetylhexosaminidase-like domain"/>
    <property type="match status" value="1"/>
</dbReference>
<dbReference type="Gene3D" id="3.20.20.80">
    <property type="entry name" value="Glycosidases"/>
    <property type="match status" value="1"/>
</dbReference>
<dbReference type="InterPro" id="IPR015882">
    <property type="entry name" value="HEX_bac_N"/>
</dbReference>
<feature type="domain" description="Glycoside hydrolase family 20 catalytic" evidence="6">
    <location>
        <begin position="162"/>
        <end position="266"/>
    </location>
</feature>
<sequence length="685" mass="77691">MLSRHQRLEMRKLFILICIATALFSAVPICARSIHLLPVPQQMRWDPAGKCFVLGRPVSVSDPTNCALLQDFLNENKCLPVRKAKQRIVVCLVDSIPGACDVPLAGYQSETYALSVTPNEIRIQAVSPTGVIRAVQTLRQLAEGYVTTTAVECGEIRDWPAFRLRGFMHDAGRSFIPVEELKREIRLLSRFKVNTFHWHLTDNQAWRFEVKAFPRLTSARSMTRHQGLFYNQEECRELSAYARRYGISIIPELDMPGHSAAFTRAMGFPMQSEQGIDCLKQALNELCAVFPDVPYIHIGGDEADNMPPDFLRVMIEHIHGLGRRAVVWVPTKGDFTGVDMVQLWSSAGHLVPGIPNIDCRYNYVNHFDTFADIVGIYRSNIYGRPKGSQELAGEISAVWNDHRLHSARDILLQNNFYAAVVASASRAWTGGGRQYIEQGGVMLPNDGDEFRDYRDWEARFLFHKTHSLRDEPIAYVKQTDVRWRITDPMPNGGKADSILPPDTLGPQASYSIADSTYRTHLATGAGIYLRHTWGALVPAFYPDRYLNHTAYAWTFVHSPRAQKVGALIELQNYSRSEQDCGPLPGHWDRKGSRLWINDVEIIPPVWKHFGARIDNETPLEDENFAGRNPVIIHLKKGWNKIFFKLPYVPADGIRLNKWMFTFVLTDVTGRMALRGIEYDPNLSTP</sequence>
<dbReference type="Pfam" id="PF02838">
    <property type="entry name" value="Glyco_hydro_20b"/>
    <property type="match status" value="1"/>
</dbReference>
<reference evidence="8 9" key="1">
    <citation type="submission" date="2013-08" db="EMBL/GenBank/DDBJ databases">
        <authorList>
            <person name="Durkin A.S."/>
            <person name="Haft D.R."/>
            <person name="McCorrison J."/>
            <person name="Torralba M."/>
            <person name="Gillis M."/>
            <person name="Haft D.H."/>
            <person name="Methe B."/>
            <person name="Sutton G."/>
            <person name="Nelson K.E."/>
        </authorList>
    </citation>
    <scope>NUCLEOTIDE SEQUENCE [LARGE SCALE GENOMIC DNA]</scope>
    <source>
        <strain evidence="8 9">F0068</strain>
    </source>
</reference>
<dbReference type="PATRIC" id="fig|1081904.3.peg.1511"/>
<feature type="domain" description="Beta-hexosaminidase bacterial type N-terminal" evidence="7">
    <location>
        <begin position="36"/>
        <end position="159"/>
    </location>
</feature>
<gene>
    <name evidence="8" type="ORF">HMPREF1218_0478</name>
</gene>
<dbReference type="InterPro" id="IPR025705">
    <property type="entry name" value="Beta_hexosaminidase_sua/sub"/>
</dbReference>
<dbReference type="GO" id="GO:0030203">
    <property type="term" value="P:glycosaminoglycan metabolic process"/>
    <property type="evidence" value="ECO:0007669"/>
    <property type="project" value="TreeGrafter"/>
</dbReference>
<evidence type="ECO:0000259" key="6">
    <source>
        <dbReference type="Pfam" id="PF00728"/>
    </source>
</evidence>
<dbReference type="EMBL" id="AWET01000036">
    <property type="protein sequence ID" value="ERK00547.1"/>
    <property type="molecule type" value="Genomic_DNA"/>
</dbReference>
<dbReference type="Gene3D" id="3.30.379.10">
    <property type="entry name" value="Chitobiase/beta-hexosaminidase domain 2-like"/>
    <property type="match status" value="1"/>
</dbReference>
<dbReference type="GO" id="GO:0016020">
    <property type="term" value="C:membrane"/>
    <property type="evidence" value="ECO:0007669"/>
    <property type="project" value="TreeGrafter"/>
</dbReference>
<evidence type="ECO:0000313" key="8">
    <source>
        <dbReference type="EMBL" id="ERK00547.1"/>
    </source>
</evidence>
<evidence type="ECO:0000256" key="5">
    <source>
        <dbReference type="ARBA" id="ARBA00023295"/>
    </source>
</evidence>